<dbReference type="STRING" id="67767.A0A0J7KA47"/>
<dbReference type="SUPFAM" id="SSF53098">
    <property type="entry name" value="Ribonuclease H-like"/>
    <property type="match status" value="1"/>
</dbReference>
<dbReference type="PROSITE" id="PS50158">
    <property type="entry name" value="ZF_CCHC"/>
    <property type="match status" value="1"/>
</dbReference>
<dbReference type="Pfam" id="PF00098">
    <property type="entry name" value="zf-CCHC"/>
    <property type="match status" value="1"/>
</dbReference>
<dbReference type="Gene3D" id="3.30.420.10">
    <property type="entry name" value="Ribonuclease H-like superfamily/Ribonuclease H"/>
    <property type="match status" value="1"/>
</dbReference>
<proteinExistence type="predicted"/>
<keyword evidence="2" id="KW-0863">Zinc-finger</keyword>
<evidence type="ECO:0000313" key="6">
    <source>
        <dbReference type="Proteomes" id="UP000036403"/>
    </source>
</evidence>
<accession>A0A0J7KA47</accession>
<evidence type="ECO:0000256" key="3">
    <source>
        <dbReference type="SAM" id="MobiDB-lite"/>
    </source>
</evidence>
<evidence type="ECO:0000313" key="5">
    <source>
        <dbReference type="EMBL" id="KMQ87096.1"/>
    </source>
</evidence>
<feature type="compositionally biased region" description="Low complexity" evidence="3">
    <location>
        <begin position="260"/>
        <end position="269"/>
    </location>
</feature>
<dbReference type="Gene3D" id="4.10.60.10">
    <property type="entry name" value="Zinc finger, CCHC-type"/>
    <property type="match status" value="1"/>
</dbReference>
<dbReference type="InterPro" id="IPR036875">
    <property type="entry name" value="Znf_CCHC_sf"/>
</dbReference>
<organism evidence="5 6">
    <name type="scientific">Lasius niger</name>
    <name type="common">Black garden ant</name>
    <dbReference type="NCBI Taxonomy" id="67767"/>
    <lineage>
        <taxon>Eukaryota</taxon>
        <taxon>Metazoa</taxon>
        <taxon>Ecdysozoa</taxon>
        <taxon>Arthropoda</taxon>
        <taxon>Hexapoda</taxon>
        <taxon>Insecta</taxon>
        <taxon>Pterygota</taxon>
        <taxon>Neoptera</taxon>
        <taxon>Endopterygota</taxon>
        <taxon>Hymenoptera</taxon>
        <taxon>Apocrita</taxon>
        <taxon>Aculeata</taxon>
        <taxon>Formicoidea</taxon>
        <taxon>Formicidae</taxon>
        <taxon>Formicinae</taxon>
        <taxon>Lasius</taxon>
        <taxon>Lasius</taxon>
    </lineage>
</organism>
<dbReference type="Proteomes" id="UP000036403">
    <property type="component" value="Unassembled WGS sequence"/>
</dbReference>
<dbReference type="Pfam" id="PF13976">
    <property type="entry name" value="gag_pre-integrs"/>
    <property type="match status" value="1"/>
</dbReference>
<sequence length="1239" mass="139746">MSKPIMQMPQFEKLSGTENFPIWKAQMSAYLTVIKVIDIVDGKQEKPDDNDVNNMSKWITDDATAKLAILTAIDASQLDFVSSAESAAVMWKNLLTVYERSDPTSKTNALRDFHRYSYDGSSMAKHLTRIDNLAAKCKLVGEEISEPNVIAKILDGLPDRFDAVVTTWDIVPGKDQTRSNLKTMLLAAENRKSVTAESEQVLTIAKKLESKPKFNKKKEERKKKSKTDRPCWSCGKTGHYRRNCPDVPKDDKSGDGGRSSKGTSSANAATGSANAACFSVTRCSEVVDSEWIADSGASCHMAKDRSWFMDLKNDKSNLILANDGQLKAEGVGSVAIERWTGTRWECGKLLNVLFVPGLRKNLFSVGATASLGVTSKTANGLMRFFRDGVQELEAEQTDNNLFAMKIRRPVINELNAVVEVKRWHERLGHPGITRMRELAKSGLVPDLKLEEIDKFFCEPCQFGKMVRKPISSADKIERLPGEKIHSDVCGFMNHTPFGGSRYFVTFKDEATGFRFVFFLKHKDEVYEKFVKVFNRIQNHFGRPIKILFTDNGTELPCSKTPDSTPFDQWFKKSPTLTHVRTFGSVTYEHVADSQRRKWDSKAKKRILVGYDSESNHYRLFDIKFKKITTSINVTFNENDGTPSLNVNKWPVIEVMPETETTPEQEIIPNGGVRPAEEQAVDIRPAEEEDRRQLRNRSELRPPDFYQAHCVELDEPKTYAEAIVRPDGTLWQKAVDEGLESLTKNETWCDADLPPDRRAISAKWVFKLKRGPSGRVVRYKARLVACGYAQQPNIDFTETYSPVVRYESVRALLAIAAQQDMEIAQGDVKTAFLYGTLDEEIYMVLPDGAPNTGRVVKLIRLLYGLKQSPRQWNKRFVKFLTTFTFEVSNADRCVMRGEIDGQLVLLAIYVDDLLCMSKSKTAVDKVMAHLMTEFEITIGSTEYFVGFKIKRDRSKKTIKISQCNYLLRVAEKFGMMDAKGISTPAESHMYLSKSMAPEDDDGKQAMAKIPFREAVGSLMFAACVSRPDIMFAVSVVSRYLENPGPEHWQAVKRIIRYAKETATYGIVYDGQNTNGLIVYSDSDYASDPDTRRSTSGYITVLAGGAVSWMSQRQRIVTLSTTEAEYVAACDATKEAIWIQRFLKSVGVNEKGPTEMRLDNQGSIKLVKNLEFHKRTKHIDVRFHFIREVYENGQVDIKYVPSSKQLADILTKALPKNSFEANRAGLQIMVVATDHSMVSLQ</sequence>
<feature type="compositionally biased region" description="Basic and acidic residues" evidence="3">
    <location>
        <begin position="243"/>
        <end position="255"/>
    </location>
</feature>
<dbReference type="EMBL" id="LBMM01010989">
    <property type="protein sequence ID" value="KMQ87096.1"/>
    <property type="molecule type" value="Genomic_DNA"/>
</dbReference>
<dbReference type="PANTHER" id="PTHR11439:SF491">
    <property type="entry name" value="INTEGRASE CATALYTIC DOMAIN-CONTAINING PROTEIN"/>
    <property type="match status" value="1"/>
</dbReference>
<dbReference type="GO" id="GO:0071897">
    <property type="term" value="P:DNA biosynthetic process"/>
    <property type="evidence" value="ECO:0007669"/>
    <property type="project" value="UniProtKB-ARBA"/>
</dbReference>
<comment type="caution">
    <text evidence="5">The sequence shown here is derived from an EMBL/GenBank/DDBJ whole genome shotgun (WGS) entry which is preliminary data.</text>
</comment>
<keyword evidence="2" id="KW-0862">Zinc</keyword>
<reference evidence="5 6" key="1">
    <citation type="submission" date="2015-04" db="EMBL/GenBank/DDBJ databases">
        <title>Lasius niger genome sequencing.</title>
        <authorList>
            <person name="Konorov E.A."/>
            <person name="Nikitin M.A."/>
            <person name="Kirill M.V."/>
            <person name="Chang P."/>
        </authorList>
    </citation>
    <scope>NUCLEOTIDE SEQUENCE [LARGE SCALE GENOMIC DNA]</scope>
    <source>
        <tissue evidence="5">Whole</tissue>
    </source>
</reference>
<dbReference type="SUPFAM" id="SSF57756">
    <property type="entry name" value="Retrovirus zinc finger-like domains"/>
    <property type="match status" value="1"/>
</dbReference>
<dbReference type="Pfam" id="PF14223">
    <property type="entry name" value="Retrotran_gag_2"/>
    <property type="match status" value="1"/>
</dbReference>
<dbReference type="GO" id="GO:0004190">
    <property type="term" value="F:aspartic-type endopeptidase activity"/>
    <property type="evidence" value="ECO:0007669"/>
    <property type="project" value="UniProtKB-KW"/>
</dbReference>
<dbReference type="Pfam" id="PF22936">
    <property type="entry name" value="Pol_BBD"/>
    <property type="match status" value="1"/>
</dbReference>
<dbReference type="InterPro" id="IPR025724">
    <property type="entry name" value="GAG-pre-integrase_dom"/>
</dbReference>
<keyword evidence="1" id="KW-0064">Aspartyl protease</keyword>
<dbReference type="SMART" id="SM00343">
    <property type="entry name" value="ZnF_C2HC"/>
    <property type="match status" value="1"/>
</dbReference>
<keyword evidence="1" id="KW-0378">Hydrolase</keyword>
<dbReference type="GO" id="GO:0003676">
    <property type="term" value="F:nucleic acid binding"/>
    <property type="evidence" value="ECO:0007669"/>
    <property type="project" value="InterPro"/>
</dbReference>
<dbReference type="PANTHER" id="PTHR11439">
    <property type="entry name" value="GAG-POL-RELATED RETROTRANSPOSON"/>
    <property type="match status" value="1"/>
</dbReference>
<name>A0A0J7KA47_LASNI</name>
<dbReference type="GO" id="GO:0008270">
    <property type="term" value="F:zinc ion binding"/>
    <property type="evidence" value="ECO:0007669"/>
    <property type="project" value="UniProtKB-KW"/>
</dbReference>
<dbReference type="Pfam" id="PF25597">
    <property type="entry name" value="SH3_retrovirus"/>
    <property type="match status" value="1"/>
</dbReference>
<dbReference type="CDD" id="cd09272">
    <property type="entry name" value="RNase_HI_RT_Ty1"/>
    <property type="match status" value="1"/>
</dbReference>
<dbReference type="InterPro" id="IPR013103">
    <property type="entry name" value="RVT_2"/>
</dbReference>
<dbReference type="Pfam" id="PF07727">
    <property type="entry name" value="RVT_2"/>
    <property type="match status" value="1"/>
</dbReference>
<keyword evidence="1" id="KW-0645">Protease</keyword>
<feature type="domain" description="CCHC-type" evidence="4">
    <location>
        <begin position="231"/>
        <end position="246"/>
    </location>
</feature>
<dbReference type="GO" id="GO:0042575">
    <property type="term" value="C:DNA polymerase complex"/>
    <property type="evidence" value="ECO:0007669"/>
    <property type="project" value="UniProtKB-ARBA"/>
</dbReference>
<dbReference type="OrthoDB" id="8188638at2759"/>
<dbReference type="PaxDb" id="67767-A0A0J7KA47"/>
<dbReference type="InterPro" id="IPR057670">
    <property type="entry name" value="SH3_retrovirus"/>
</dbReference>
<protein>
    <submittedName>
        <fullName evidence="5">Retroelement pol polyprotein</fullName>
    </submittedName>
</protein>
<feature type="region of interest" description="Disordered" evidence="3">
    <location>
        <begin position="243"/>
        <end position="269"/>
    </location>
</feature>
<dbReference type="InterPro" id="IPR012337">
    <property type="entry name" value="RNaseH-like_sf"/>
</dbReference>
<dbReference type="InterPro" id="IPR001878">
    <property type="entry name" value="Znf_CCHC"/>
</dbReference>
<gene>
    <name evidence="5" type="ORF">RF55_13717</name>
</gene>
<evidence type="ECO:0000256" key="2">
    <source>
        <dbReference type="PROSITE-ProRule" id="PRU00047"/>
    </source>
</evidence>
<dbReference type="SUPFAM" id="SSF56672">
    <property type="entry name" value="DNA/RNA polymerases"/>
    <property type="match status" value="1"/>
</dbReference>
<dbReference type="InterPro" id="IPR043502">
    <property type="entry name" value="DNA/RNA_pol_sf"/>
</dbReference>
<evidence type="ECO:0000259" key="4">
    <source>
        <dbReference type="PROSITE" id="PS50158"/>
    </source>
</evidence>
<dbReference type="InterPro" id="IPR036397">
    <property type="entry name" value="RNaseH_sf"/>
</dbReference>
<evidence type="ECO:0000256" key="1">
    <source>
        <dbReference type="ARBA" id="ARBA00022750"/>
    </source>
</evidence>
<dbReference type="InterPro" id="IPR054722">
    <property type="entry name" value="PolX-like_BBD"/>
</dbReference>
<keyword evidence="2" id="KW-0479">Metal-binding</keyword>
<dbReference type="AlphaFoldDB" id="A0A0J7KA47"/>
<keyword evidence="6" id="KW-1185">Reference proteome</keyword>